<name>A0A4V1IJX4_METBY</name>
<accession>A0A4V1IJX4</accession>
<dbReference type="InterPro" id="IPR010149">
    <property type="entry name" value="CRISPR-assoc_prot_Csm2_III-A"/>
</dbReference>
<organism evidence="7 8">
    <name type="scientific">Methylotuvimicrobium buryatense</name>
    <name type="common">Methylomicrobium buryatense</name>
    <dbReference type="NCBI Taxonomy" id="95641"/>
    <lineage>
        <taxon>Bacteria</taxon>
        <taxon>Pseudomonadati</taxon>
        <taxon>Pseudomonadota</taxon>
        <taxon>Gammaproteobacteria</taxon>
        <taxon>Methylococcales</taxon>
        <taxon>Methylococcaceae</taxon>
        <taxon>Methylotuvimicrobium</taxon>
    </lineage>
</organism>
<keyword evidence="4" id="KW-0694">RNA-binding</keyword>
<dbReference type="Pfam" id="PF03750">
    <property type="entry name" value="Csm2_III-A"/>
    <property type="match status" value="1"/>
</dbReference>
<evidence type="ECO:0000256" key="2">
    <source>
        <dbReference type="ARBA" id="ARBA00006896"/>
    </source>
</evidence>
<dbReference type="GO" id="GO:0051607">
    <property type="term" value="P:defense response to virus"/>
    <property type="evidence" value="ECO:0007669"/>
    <property type="project" value="UniProtKB-KW"/>
</dbReference>
<reference evidence="8" key="1">
    <citation type="journal article" date="2019" name="J. Bacteriol.">
        <title>A Mutagenic Screen Identifies a TonB-Dependent Receptor Required for the Lanthanide Metal Switch in the Type I Methanotroph 'Methylotuvimicrobium buryatense' 5GB1C.</title>
        <authorList>
            <person name="Groom J.D."/>
            <person name="Ford S.M."/>
            <person name="Pesesky M.W."/>
            <person name="Lidstrom M.E."/>
        </authorList>
    </citation>
    <scope>NUCLEOTIDE SEQUENCE [LARGE SCALE GENOMIC DNA]</scope>
    <source>
        <strain evidence="8">5GB1C</strain>
    </source>
</reference>
<dbReference type="NCBIfam" id="TIGR01870">
    <property type="entry name" value="cas_TM1810_Csm2"/>
    <property type="match status" value="1"/>
</dbReference>
<dbReference type="RefSeq" id="WP_017839237.1">
    <property type="nucleotide sequence ID" value="NZ_CP035467.1"/>
</dbReference>
<proteinExistence type="inferred from homology"/>
<dbReference type="OrthoDB" id="9803002at2"/>
<dbReference type="KEGG" id="mbur:EQU24_12180"/>
<protein>
    <recommendedName>
        <fullName evidence="3">CRISPR system Cms protein Csm2</fullName>
    </recommendedName>
    <alternativeName>
        <fullName evidence="6">CRISPR type III A-associated protein Csm2</fullName>
    </alternativeName>
</protein>
<evidence type="ECO:0000256" key="4">
    <source>
        <dbReference type="ARBA" id="ARBA00022884"/>
    </source>
</evidence>
<comment type="function">
    <text evidence="1">This subunit may be involved in monitoring complementarity of crRNA and target RNA.</text>
</comment>
<dbReference type="STRING" id="675511.GCA_000341735_00602"/>
<evidence type="ECO:0000313" key="8">
    <source>
        <dbReference type="Proteomes" id="UP000305881"/>
    </source>
</evidence>
<comment type="similarity">
    <text evidence="2">Belongs to the CRISPR-associated Csm2 family.</text>
</comment>
<keyword evidence="8" id="KW-1185">Reference proteome</keyword>
<dbReference type="EMBL" id="CP035467">
    <property type="protein sequence ID" value="QCW82915.1"/>
    <property type="molecule type" value="Genomic_DNA"/>
</dbReference>
<evidence type="ECO:0000256" key="1">
    <source>
        <dbReference type="ARBA" id="ARBA00003640"/>
    </source>
</evidence>
<dbReference type="GO" id="GO:0003723">
    <property type="term" value="F:RNA binding"/>
    <property type="evidence" value="ECO:0007669"/>
    <property type="project" value="UniProtKB-KW"/>
</dbReference>
<gene>
    <name evidence="7" type="primary">csm2</name>
    <name evidence="7" type="ORF">EQU24_12180</name>
</gene>
<evidence type="ECO:0000256" key="5">
    <source>
        <dbReference type="ARBA" id="ARBA00023118"/>
    </source>
</evidence>
<dbReference type="Proteomes" id="UP000305881">
    <property type="component" value="Chromosome"/>
</dbReference>
<sequence>MDINIGKPGEKIDPELFNSIALQAAKRIAGDDPRKNDNKPTQLRKFYDEIVLWDSKVRQNPEKFDDYLPFIRMINAKAAYARGRKLVDDNFVDLIHKGLQQVICAQTLHTFKLFMEAFMGFYKQERPN</sequence>
<evidence type="ECO:0000313" key="7">
    <source>
        <dbReference type="EMBL" id="QCW82915.1"/>
    </source>
</evidence>
<dbReference type="AlphaFoldDB" id="A0A4V1IJX4"/>
<evidence type="ECO:0000256" key="6">
    <source>
        <dbReference type="ARBA" id="ARBA00031723"/>
    </source>
</evidence>
<keyword evidence="5" id="KW-0051">Antiviral defense</keyword>
<evidence type="ECO:0000256" key="3">
    <source>
        <dbReference type="ARBA" id="ARBA00016118"/>
    </source>
</evidence>